<protein>
    <submittedName>
        <fullName evidence="3">SDR family oxidoreductase</fullName>
    </submittedName>
</protein>
<dbReference type="PROSITE" id="PS00061">
    <property type="entry name" value="ADH_SHORT"/>
    <property type="match status" value="1"/>
</dbReference>
<comment type="similarity">
    <text evidence="1">Belongs to the short-chain dehydrogenases/reductases (SDR) family.</text>
</comment>
<comment type="caution">
    <text evidence="3">The sequence shown here is derived from an EMBL/GenBank/DDBJ whole genome shotgun (WGS) entry which is preliminary data.</text>
</comment>
<sequence length="247" mass="26237">MKQLENKVAIITGAASGIGKCVAELFVKEGAKVAVVDWNEAEGKKVVSTLGENAIFIKADAGKAQDHERVVQETVAAFGQLDIAVNNAGIVGAFAVTGEYGVEDWDKVISINLNGVFYGMRYQLPEMLKKGKGSIINVSSILAEVGVANSSAYCAAKHGVNGLTKTAAWEYGTKGIRINAVGPGYIGTPLVTESYSDEVIKELSSRHAMNRLGKPEEVAELILWLATDKSSFSTGAYYPVDGGYLAR</sequence>
<evidence type="ECO:0000256" key="1">
    <source>
        <dbReference type="ARBA" id="ARBA00006484"/>
    </source>
</evidence>
<dbReference type="FunFam" id="3.40.50.720:FF:000084">
    <property type="entry name" value="Short-chain dehydrogenase reductase"/>
    <property type="match status" value="1"/>
</dbReference>
<dbReference type="PANTHER" id="PTHR24321">
    <property type="entry name" value="DEHYDROGENASES, SHORT CHAIN"/>
    <property type="match status" value="1"/>
</dbReference>
<name>A0A6I3LJV2_9FLAO</name>
<gene>
    <name evidence="3" type="ORF">GJV76_04965</name>
</gene>
<evidence type="ECO:0000256" key="2">
    <source>
        <dbReference type="ARBA" id="ARBA00023002"/>
    </source>
</evidence>
<organism evidence="3 4">
    <name type="scientific">Myroides albus</name>
    <dbReference type="NCBI Taxonomy" id="2562892"/>
    <lineage>
        <taxon>Bacteria</taxon>
        <taxon>Pseudomonadati</taxon>
        <taxon>Bacteroidota</taxon>
        <taxon>Flavobacteriia</taxon>
        <taxon>Flavobacteriales</taxon>
        <taxon>Flavobacteriaceae</taxon>
        <taxon>Myroides</taxon>
    </lineage>
</organism>
<dbReference type="PANTHER" id="PTHR24321:SF8">
    <property type="entry name" value="ESTRADIOL 17-BETA-DEHYDROGENASE 8-RELATED"/>
    <property type="match status" value="1"/>
</dbReference>
<dbReference type="InterPro" id="IPR002347">
    <property type="entry name" value="SDR_fam"/>
</dbReference>
<dbReference type="CDD" id="cd05233">
    <property type="entry name" value="SDR_c"/>
    <property type="match status" value="1"/>
</dbReference>
<dbReference type="EMBL" id="WMJX01000007">
    <property type="protein sequence ID" value="MTG97490.1"/>
    <property type="molecule type" value="Genomic_DNA"/>
</dbReference>
<proteinExistence type="inferred from homology"/>
<evidence type="ECO:0000313" key="3">
    <source>
        <dbReference type="EMBL" id="MTG97490.1"/>
    </source>
</evidence>
<dbReference type="PRINTS" id="PR00081">
    <property type="entry name" value="GDHRDH"/>
</dbReference>
<dbReference type="Pfam" id="PF13561">
    <property type="entry name" value="adh_short_C2"/>
    <property type="match status" value="1"/>
</dbReference>
<dbReference type="AlphaFoldDB" id="A0A6I3LJV2"/>
<dbReference type="RefSeq" id="WP_155091535.1">
    <property type="nucleotide sequence ID" value="NZ_CP102754.1"/>
</dbReference>
<dbReference type="GO" id="GO:0016491">
    <property type="term" value="F:oxidoreductase activity"/>
    <property type="evidence" value="ECO:0007669"/>
    <property type="project" value="UniProtKB-KW"/>
</dbReference>
<dbReference type="NCBIfam" id="NF005559">
    <property type="entry name" value="PRK07231.1"/>
    <property type="match status" value="1"/>
</dbReference>
<dbReference type="OrthoDB" id="597477at2"/>
<dbReference type="Gene3D" id="3.40.50.720">
    <property type="entry name" value="NAD(P)-binding Rossmann-like Domain"/>
    <property type="match status" value="1"/>
</dbReference>
<dbReference type="InterPro" id="IPR036291">
    <property type="entry name" value="NAD(P)-bd_dom_sf"/>
</dbReference>
<dbReference type="InterPro" id="IPR020904">
    <property type="entry name" value="Sc_DH/Rdtase_CS"/>
</dbReference>
<keyword evidence="2" id="KW-0560">Oxidoreductase</keyword>
<accession>A0A6I3LJV2</accession>
<dbReference type="SUPFAM" id="SSF51735">
    <property type="entry name" value="NAD(P)-binding Rossmann-fold domains"/>
    <property type="match status" value="1"/>
</dbReference>
<keyword evidence="4" id="KW-1185">Reference proteome</keyword>
<dbReference type="Proteomes" id="UP000438760">
    <property type="component" value="Unassembled WGS sequence"/>
</dbReference>
<dbReference type="PRINTS" id="PR00080">
    <property type="entry name" value="SDRFAMILY"/>
</dbReference>
<evidence type="ECO:0000313" key="4">
    <source>
        <dbReference type="Proteomes" id="UP000438760"/>
    </source>
</evidence>
<reference evidence="3 4" key="1">
    <citation type="submission" date="2019-11" db="EMBL/GenBank/DDBJ databases">
        <title>Genome of Strain BIT-d1.</title>
        <authorList>
            <person name="Yang Y."/>
        </authorList>
    </citation>
    <scope>NUCLEOTIDE SEQUENCE [LARGE SCALE GENOMIC DNA]</scope>
    <source>
        <strain evidence="3 4">BIT-d1</strain>
    </source>
</reference>